<comment type="caution">
    <text evidence="4">The sequence shown here is derived from an EMBL/GenBank/DDBJ whole genome shotgun (WGS) entry which is preliminary data.</text>
</comment>
<dbReference type="AlphaFoldDB" id="A0A412KLY0"/>
<dbReference type="GO" id="GO:0003697">
    <property type="term" value="F:single-stranded DNA binding"/>
    <property type="evidence" value="ECO:0007669"/>
    <property type="project" value="InterPro"/>
</dbReference>
<dbReference type="Pfam" id="PF06114">
    <property type="entry name" value="Peptidase_M78"/>
    <property type="match status" value="1"/>
</dbReference>
<evidence type="ECO:0000313" key="4">
    <source>
        <dbReference type="EMBL" id="RGS69833.1"/>
    </source>
</evidence>
<dbReference type="EMBL" id="QRJH01000017">
    <property type="protein sequence ID" value="RHH14696.1"/>
    <property type="molecule type" value="Genomic_DNA"/>
</dbReference>
<feature type="domain" description="N-terminal" evidence="3">
    <location>
        <begin position="11"/>
        <end position="136"/>
    </location>
</feature>
<evidence type="ECO:0000313" key="5">
    <source>
        <dbReference type="EMBL" id="RHH14696.1"/>
    </source>
</evidence>
<dbReference type="InterPro" id="IPR010359">
    <property type="entry name" value="IrrE_HExxH"/>
</dbReference>
<evidence type="ECO:0000256" key="1">
    <source>
        <dbReference type="SAM" id="Coils"/>
    </source>
</evidence>
<proteinExistence type="predicted"/>
<gene>
    <name evidence="5" type="ORF">DW222_17655</name>
    <name evidence="4" type="ORF">DWX77_14235</name>
</gene>
<reference evidence="6 7" key="1">
    <citation type="submission" date="2018-08" db="EMBL/GenBank/DDBJ databases">
        <title>A genome reference for cultivated species of the human gut microbiota.</title>
        <authorList>
            <person name="Zou Y."/>
            <person name="Xue W."/>
            <person name="Luo G."/>
        </authorList>
    </citation>
    <scope>NUCLEOTIDE SEQUENCE [LARGE SCALE GENOMIC DNA]</scope>
    <source>
        <strain evidence="4 7">AF21-24</strain>
        <strain evidence="5 6">AM18-2AC</strain>
    </source>
</reference>
<organism evidence="4 7">
    <name type="scientific">Blautia obeum</name>
    <dbReference type="NCBI Taxonomy" id="40520"/>
    <lineage>
        <taxon>Bacteria</taxon>
        <taxon>Bacillati</taxon>
        <taxon>Bacillota</taxon>
        <taxon>Clostridia</taxon>
        <taxon>Lachnospirales</taxon>
        <taxon>Lachnospiraceae</taxon>
        <taxon>Blautia</taxon>
    </lineage>
</organism>
<protein>
    <submittedName>
        <fullName evidence="4">ImmA/IrrE family metallo-endopeptidase</fullName>
    </submittedName>
</protein>
<dbReference type="Pfam" id="PF08401">
    <property type="entry name" value="ArdcN"/>
    <property type="match status" value="1"/>
</dbReference>
<dbReference type="InterPro" id="IPR013610">
    <property type="entry name" value="ArdC_N"/>
</dbReference>
<evidence type="ECO:0000259" key="3">
    <source>
        <dbReference type="Pfam" id="PF08401"/>
    </source>
</evidence>
<evidence type="ECO:0000313" key="7">
    <source>
        <dbReference type="Proteomes" id="UP000284242"/>
    </source>
</evidence>
<name>A0A412KLY0_9FIRM</name>
<dbReference type="Proteomes" id="UP000284242">
    <property type="component" value="Unassembled WGS sequence"/>
</dbReference>
<feature type="coiled-coil region" evidence="1">
    <location>
        <begin position="3"/>
        <end position="30"/>
    </location>
</feature>
<keyword evidence="1" id="KW-0175">Coiled coil</keyword>
<evidence type="ECO:0000313" key="6">
    <source>
        <dbReference type="Proteomes" id="UP000284024"/>
    </source>
</evidence>
<dbReference type="Gene3D" id="1.10.10.2910">
    <property type="match status" value="1"/>
</dbReference>
<feature type="domain" description="IrrE N-terminal-like" evidence="2">
    <location>
        <begin position="176"/>
        <end position="246"/>
    </location>
</feature>
<accession>A0A412KLY0</accession>
<sequence length="319" mass="36320">MQKTEKQQAAKNRQEVLKDLTEQLEKSIQEFMQGDRYKSFLTQMSKLHDYSLNNQLLIATQRPDATLCASYTTWKKNNRNVKRGEKGIRIICPSFHKVQALQDVKDPQTGKPEYLPNGKVKKEIVEKVIPFYKVGVTFDISQTEGEPLTEIASELKGSLDSRQNELKEALLEISPVPVYFQPVSGEANGYYDLTKKEIVVDSNLPEKHSLKTLVHELAHSLIHDTDIPDAPRDSQTREVQAESIAYVVCQYFGMDTSEYSFGYISTWSSGKDTQELKNSLEIIRNTSNDIISKVEQKLTKTPSLKRAENVSALPKRRCM</sequence>
<dbReference type="RefSeq" id="WP_118236182.1">
    <property type="nucleotide sequence ID" value="NZ_QRJH01000017.1"/>
</dbReference>
<evidence type="ECO:0000259" key="2">
    <source>
        <dbReference type="Pfam" id="PF06114"/>
    </source>
</evidence>
<dbReference type="EMBL" id="QRVV01000065">
    <property type="protein sequence ID" value="RGS69833.1"/>
    <property type="molecule type" value="Genomic_DNA"/>
</dbReference>
<dbReference type="Proteomes" id="UP000284024">
    <property type="component" value="Unassembled WGS sequence"/>
</dbReference>